<dbReference type="GO" id="GO:0006606">
    <property type="term" value="P:protein import into nucleus"/>
    <property type="evidence" value="ECO:0007669"/>
    <property type="project" value="TreeGrafter"/>
</dbReference>
<feature type="region of interest" description="Disordered" evidence="5">
    <location>
        <begin position="196"/>
        <end position="219"/>
    </location>
</feature>
<keyword evidence="3" id="KW-0653">Protein transport</keyword>
<gene>
    <name evidence="6" type="ORF">Cvel_21568</name>
</gene>
<dbReference type="GO" id="GO:0003924">
    <property type="term" value="F:GTPase activity"/>
    <property type="evidence" value="ECO:0007669"/>
    <property type="project" value="InterPro"/>
</dbReference>
<dbReference type="SMART" id="SM00174">
    <property type="entry name" value="RHO"/>
    <property type="match status" value="1"/>
</dbReference>
<dbReference type="SMART" id="SM00175">
    <property type="entry name" value="RAB"/>
    <property type="match status" value="1"/>
</dbReference>
<dbReference type="PANTHER" id="PTHR24071:SF0">
    <property type="entry name" value="GTP-BINDING NUCLEAR PROTEIN RAN"/>
    <property type="match status" value="1"/>
</dbReference>
<dbReference type="InterPro" id="IPR002041">
    <property type="entry name" value="Ran_GTPase"/>
</dbReference>
<dbReference type="PRINTS" id="PR00449">
    <property type="entry name" value="RASTRNSFRMNG"/>
</dbReference>
<evidence type="ECO:0000313" key="6">
    <source>
        <dbReference type="EMBL" id="CEM27974.1"/>
    </source>
</evidence>
<dbReference type="EMBL" id="CDMZ01001142">
    <property type="protein sequence ID" value="CEM27974.1"/>
    <property type="molecule type" value="Genomic_DNA"/>
</dbReference>
<dbReference type="SUPFAM" id="SSF52540">
    <property type="entry name" value="P-loop containing nucleoside triphosphate hydrolases"/>
    <property type="match status" value="1"/>
</dbReference>
<dbReference type="SMART" id="SM00173">
    <property type="entry name" value="RAS"/>
    <property type="match status" value="1"/>
</dbReference>
<sequence>MNGHAPGAPQAPKSVKCVVLGDARTGKSSFPVRLRGLPCPENYSPTMGVDVSPVRVEIDGEWVDVNMWCCAGKEEFSGLRDGYYIAADCALIFFDVTQQKSFQSIPSRIADFRRITGENCPVCVVGNFCDVPRGTDPSKREVGPETAGYHEMRRTLKVFEVSTLTSSPEDLIEPLRWIVTETLGLSLNTPFRLLDSPPVGPGVQQNQEGAAGENAGGDGEEVIEEAGTVTEGKSEEKTEGTEAAKESAVQKALESLLARNKEKEETGVLGPFILDLRGPLWDDALLSSLLQKISESPQGCASLLALSLVHTIRLHGSEISDRGVEALCEALEKADLEHEKQGKTGEGSGENWGVLSSLWCLELSGCSRVTGSSQSRLERLSERAAERKGRSSKAQLLIDLLRSGVPPEVEQSIGAVALRLEYKYFRDRLAVPAETIAFTDKCTDDAALKTAVDSLLGEEGGEGAGTEGLLGTCVCTNSSLRATNMDGCNFDRSHDYPSWAPEVSYLLLNGLQKVTSEEHFVRLVKCLTKVTRARGKASKLAEVGLLRCPWVGKSSAEALEDFVVTNCKAGAKKFLQLEFSEHMLKAETASRLKNLRPLHEVGVYARSLKFPHSDSSLEDRLRIDSVSRGEKEREKNHAEFLNMKRGKGGWFYATAAWQPEMVSYSSHRPLPVFPSFVFPGRQAPAFSSFRDPFANVDNNSNRQTFFTEAAAETVTQGFREAEPGVLLDMELFQVSSCLVEAAEATQMIEAFVGALKASMEAQPGKAPTLHTVRLVQWHFADDSLVSSLESLLDVLSLNDWSPVPKIFLDDCPKISKETIAKMEAKRTDTILRKIERLVAKGCDLGCIPLDEFSLANGHLFQLSRIISSSSLTGGEKKGETGMSPSGGSQSPFPVRVSLGRVVGLSSEAVGSLCRALVQTDEEGGHKGEGTAGPFRLTCLDLTSCVYNGEAIDGAVEYLCQAVRSRGVSTPPPCLSVSPTFQMKMSSDGPIYRSGVSDPSCPSCVETPLKILLPVDVRNETSTQVEKTRRQSVCERLSSALVLASRSKVPLSIDLSGVAVRSSDLMAAADLLLQSEQRVREGLVRYVQRISFENTNVELDGVEAFLDALYCLPCTYTLENSEDEEKRQGAKRMKGIALEELNLRCDPSNQDTKKEKRDKVESAPFSWKKGAGAAAAGLQSTSSGGPGFSAVGRGGGLLFSAGMPTANASDHIQKEPEEMGEWEILSLRVSRCSGVQNALGRPATVLLEGRDSSVPGGKGNAIAMIGQYRTIWREELLSSLTSSPSILRALDLAQLLRTPSNLDNALRDAIATSRPEHWTHLRRINLHFIVPQAEGGEFTPKEQTGLDIFKALGGLYVDTGNEDGVSETGGEGEKSAEETEREREREMDTRKVSVRESFPFPFFPALREISLKMDARFAGLMMGGPPATAASRAEKRGEAQKGFSEPFRVLLEEYGKSVGGLIAQSRHRRARHYVRVMKEWAHAHSASGGGVSRNRALNAALLRLSLFEEKEEAVEADSLSLSVEVSTSLKIVVEDVKNSFTEFKKKFGGALKKSADPEDVRVPRPFMPGGISLFGGGAGGGISATYSHCLFFWTRHVSA</sequence>
<dbReference type="GO" id="GO:0005634">
    <property type="term" value="C:nucleus"/>
    <property type="evidence" value="ECO:0007669"/>
    <property type="project" value="TreeGrafter"/>
</dbReference>
<dbReference type="SMART" id="SM00176">
    <property type="entry name" value="RAN"/>
    <property type="match status" value="1"/>
</dbReference>
<evidence type="ECO:0000256" key="5">
    <source>
        <dbReference type="SAM" id="MobiDB-lite"/>
    </source>
</evidence>
<dbReference type="VEuPathDB" id="CryptoDB:Cvel_21568"/>
<evidence type="ECO:0000256" key="2">
    <source>
        <dbReference type="ARBA" id="ARBA00022741"/>
    </source>
</evidence>
<feature type="region of interest" description="Disordered" evidence="5">
    <location>
        <begin position="226"/>
        <end position="245"/>
    </location>
</feature>
<dbReference type="InterPro" id="IPR027417">
    <property type="entry name" value="P-loop_NTPase"/>
</dbReference>
<organism evidence="6">
    <name type="scientific">Chromera velia CCMP2878</name>
    <dbReference type="NCBI Taxonomy" id="1169474"/>
    <lineage>
        <taxon>Eukaryota</taxon>
        <taxon>Sar</taxon>
        <taxon>Alveolata</taxon>
        <taxon>Colpodellida</taxon>
        <taxon>Chromeraceae</taxon>
        <taxon>Chromera</taxon>
    </lineage>
</organism>
<dbReference type="Gene3D" id="3.40.50.300">
    <property type="entry name" value="P-loop containing nucleotide triphosphate hydrolases"/>
    <property type="match status" value="1"/>
</dbReference>
<feature type="region of interest" description="Disordered" evidence="5">
    <location>
        <begin position="1359"/>
        <end position="1389"/>
    </location>
</feature>
<reference evidence="6" key="1">
    <citation type="submission" date="2014-11" db="EMBL/GenBank/DDBJ databases">
        <authorList>
            <person name="Otto D Thomas"/>
            <person name="Naeem Raeece"/>
        </authorList>
    </citation>
    <scope>NUCLEOTIDE SEQUENCE</scope>
</reference>
<keyword evidence="1" id="KW-0813">Transport</keyword>
<dbReference type="PROSITE" id="PS51419">
    <property type="entry name" value="RAB"/>
    <property type="match status" value="1"/>
</dbReference>
<keyword evidence="4" id="KW-0342">GTP-binding</keyword>
<dbReference type="GO" id="GO:0005737">
    <property type="term" value="C:cytoplasm"/>
    <property type="evidence" value="ECO:0007669"/>
    <property type="project" value="TreeGrafter"/>
</dbReference>
<feature type="region of interest" description="Disordered" evidence="5">
    <location>
        <begin position="870"/>
        <end position="890"/>
    </location>
</feature>
<dbReference type="GO" id="GO:0005525">
    <property type="term" value="F:GTP binding"/>
    <property type="evidence" value="ECO:0007669"/>
    <property type="project" value="UniProtKB-KW"/>
</dbReference>
<name>A0A0G4GFF8_9ALVE</name>
<dbReference type="InterPro" id="IPR001806">
    <property type="entry name" value="Small_GTPase"/>
</dbReference>
<evidence type="ECO:0000256" key="3">
    <source>
        <dbReference type="ARBA" id="ARBA00022927"/>
    </source>
</evidence>
<feature type="compositionally biased region" description="Low complexity" evidence="5">
    <location>
        <begin position="204"/>
        <end position="213"/>
    </location>
</feature>
<evidence type="ECO:0000256" key="4">
    <source>
        <dbReference type="ARBA" id="ARBA00023134"/>
    </source>
</evidence>
<dbReference type="PROSITE" id="PS51421">
    <property type="entry name" value="RAS"/>
    <property type="match status" value="1"/>
</dbReference>
<dbReference type="GO" id="GO:0000054">
    <property type="term" value="P:ribosomal subunit export from nucleus"/>
    <property type="evidence" value="ECO:0007669"/>
    <property type="project" value="TreeGrafter"/>
</dbReference>
<dbReference type="Pfam" id="PF00071">
    <property type="entry name" value="Ras"/>
    <property type="match status" value="1"/>
</dbReference>
<accession>A0A0G4GFF8</accession>
<dbReference type="PANTHER" id="PTHR24071">
    <property type="entry name" value="RAN GTPASE"/>
    <property type="match status" value="1"/>
</dbReference>
<proteinExistence type="predicted"/>
<keyword evidence="2" id="KW-0547">Nucleotide-binding</keyword>
<protein>
    <submittedName>
        <fullName evidence="6">Uncharacterized protein</fullName>
    </submittedName>
</protein>
<evidence type="ECO:0000256" key="1">
    <source>
        <dbReference type="ARBA" id="ARBA00022448"/>
    </source>
</evidence>
<feature type="compositionally biased region" description="Basic and acidic residues" evidence="5">
    <location>
        <begin position="1370"/>
        <end position="1389"/>
    </location>
</feature>
<feature type="compositionally biased region" description="Basic and acidic residues" evidence="5">
    <location>
        <begin position="232"/>
        <end position="245"/>
    </location>
</feature>